<accession>A0A552F1T5</accession>
<sequence length="62" mass="6509">MVGIGRGNQPCYPWGGGFGGRLHRIAKGGRLGSRGTGRGGGGFLGGWWGLISLVRSWTSHQQ</sequence>
<dbReference type="AlphaFoldDB" id="A0A552F1T5"/>
<dbReference type="Proteomes" id="UP000317708">
    <property type="component" value="Unassembled WGS sequence"/>
</dbReference>
<reference evidence="1 2" key="1">
    <citation type="submission" date="2019-01" db="EMBL/GenBank/DDBJ databases">
        <title>Coherence of Microcystis species and biogeography revealed through population genomics.</title>
        <authorList>
            <person name="Perez-Carrascal O.M."/>
            <person name="Terrat Y."/>
            <person name="Giani A."/>
            <person name="Fortin N."/>
            <person name="Tromas N."/>
            <person name="Shapiro B.J."/>
        </authorList>
    </citation>
    <scope>NUCLEOTIDE SEQUENCE [LARGE SCALE GENOMIC DNA]</scope>
    <source>
        <strain evidence="1">Ma_MB_S_20031200_S102</strain>
    </source>
</reference>
<protein>
    <submittedName>
        <fullName evidence="1">Uncharacterized protein</fullName>
    </submittedName>
</protein>
<organism evidence="1 2">
    <name type="scientific">Microcystis aeruginosa Ma_MB_S_20031200_S102</name>
    <dbReference type="NCBI Taxonomy" id="2486254"/>
    <lineage>
        <taxon>Bacteria</taxon>
        <taxon>Bacillati</taxon>
        <taxon>Cyanobacteriota</taxon>
        <taxon>Cyanophyceae</taxon>
        <taxon>Oscillatoriophycideae</taxon>
        <taxon>Chroococcales</taxon>
        <taxon>Microcystaceae</taxon>
        <taxon>Microcystis</taxon>
    </lineage>
</organism>
<evidence type="ECO:0000313" key="1">
    <source>
        <dbReference type="EMBL" id="TRU40670.1"/>
    </source>
</evidence>
<proteinExistence type="predicted"/>
<dbReference type="EMBL" id="SFBI01000047">
    <property type="protein sequence ID" value="TRU40670.1"/>
    <property type="molecule type" value="Genomic_DNA"/>
</dbReference>
<evidence type="ECO:0000313" key="2">
    <source>
        <dbReference type="Proteomes" id="UP000317708"/>
    </source>
</evidence>
<gene>
    <name evidence="1" type="ORF">EWV92_04975</name>
</gene>
<name>A0A552F1T5_MICAE</name>
<comment type="caution">
    <text evidence="1">The sequence shown here is derived from an EMBL/GenBank/DDBJ whole genome shotgun (WGS) entry which is preliminary data.</text>
</comment>